<sequence>MKDFLKKLGPGLLFAGAAIGVSHLVQSTRAGADYGYGLLWALLLAHLFKYPFFQYGPRYAMATGESLLDGYKKLGKGVLYIYFILNLATMFTIQTAVTIVTAGLASNLFGISADPILWSIVITIICITILILGKYKLLDNLMKVIITMLTICTLTAIILAVTRTTETIDFTQILPTEATGLAFVIAFMGWMPAPLDISVWHSLWAIEKKKTLKSYKTKRSITDFNIGYLSTIILGVFFLSLGALVMHQTEEQFSSGATQFAFQFINMYTETLGPSTYYIIAIAAFTAMFSTTLTTLDASPRAMTKSTALLFNIKGKHVSISWIIILAIGTICILLFLMSEMKTLIDIATILSFVTAPFYAIINYKLVTSKHMPKKWRPSKGMHFLSWAGIAFLVGFSIWYLTTL</sequence>
<feature type="transmembrane region" description="Helical" evidence="5">
    <location>
        <begin position="277"/>
        <end position="296"/>
    </location>
</feature>
<feature type="transmembrane region" description="Helical" evidence="5">
    <location>
        <begin position="37"/>
        <end position="56"/>
    </location>
</feature>
<dbReference type="RefSeq" id="WP_236959822.1">
    <property type="nucleotide sequence ID" value="NZ_JAETXX010000010.1"/>
</dbReference>
<keyword evidence="2 5" id="KW-0812">Transmembrane</keyword>
<feature type="transmembrane region" description="Helical" evidence="5">
    <location>
        <begin position="116"/>
        <end position="132"/>
    </location>
</feature>
<protein>
    <submittedName>
        <fullName evidence="6">Nramp family divalent metal transporter</fullName>
    </submittedName>
</protein>
<feature type="transmembrane region" description="Helical" evidence="5">
    <location>
        <begin position="384"/>
        <end position="402"/>
    </location>
</feature>
<evidence type="ECO:0000313" key="6">
    <source>
        <dbReference type="EMBL" id="MCF8715859.1"/>
    </source>
</evidence>
<comment type="subcellular location">
    <subcellularLocation>
        <location evidence="1">Membrane</location>
        <topology evidence="1">Multi-pass membrane protein</topology>
    </subcellularLocation>
</comment>
<feature type="transmembrane region" description="Helical" evidence="5">
    <location>
        <begin position="344"/>
        <end position="364"/>
    </location>
</feature>
<dbReference type="InterPro" id="IPR001046">
    <property type="entry name" value="NRAMP_fam"/>
</dbReference>
<evidence type="ECO:0000256" key="2">
    <source>
        <dbReference type="ARBA" id="ARBA00022692"/>
    </source>
</evidence>
<dbReference type="PANTHER" id="PTHR11706:SF3">
    <property type="entry name" value="METAL ION TRANSPORT PROTEIN"/>
    <property type="match status" value="1"/>
</dbReference>
<feature type="transmembrane region" description="Helical" evidence="5">
    <location>
        <begin position="144"/>
        <end position="161"/>
    </location>
</feature>
<keyword evidence="3 5" id="KW-1133">Transmembrane helix</keyword>
<evidence type="ECO:0000256" key="5">
    <source>
        <dbReference type="SAM" id="Phobius"/>
    </source>
</evidence>
<organism evidence="6 7">
    <name type="scientific">Joostella atrarenae</name>
    <dbReference type="NCBI Taxonomy" id="679257"/>
    <lineage>
        <taxon>Bacteria</taxon>
        <taxon>Pseudomonadati</taxon>
        <taxon>Bacteroidota</taxon>
        <taxon>Flavobacteriia</taxon>
        <taxon>Flavobacteriales</taxon>
        <taxon>Flavobacteriaceae</taxon>
        <taxon>Joostella</taxon>
    </lineage>
</organism>
<name>A0ABS9J626_9FLAO</name>
<dbReference type="NCBIfam" id="NF037982">
    <property type="entry name" value="Nramp_1"/>
    <property type="match status" value="1"/>
</dbReference>
<evidence type="ECO:0000256" key="1">
    <source>
        <dbReference type="ARBA" id="ARBA00004141"/>
    </source>
</evidence>
<proteinExistence type="predicted"/>
<evidence type="ECO:0000256" key="3">
    <source>
        <dbReference type="ARBA" id="ARBA00022989"/>
    </source>
</evidence>
<evidence type="ECO:0000256" key="4">
    <source>
        <dbReference type="ARBA" id="ARBA00023136"/>
    </source>
</evidence>
<reference evidence="6 7" key="1">
    <citation type="submission" date="2021-01" db="EMBL/GenBank/DDBJ databases">
        <title>Genome sequencing of Joostella atrarenae M1-2 (= KCTC 23194).</title>
        <authorList>
            <person name="Zakaria M.R."/>
            <person name="Lam M.Q."/>
            <person name="Chong C.S."/>
        </authorList>
    </citation>
    <scope>NUCLEOTIDE SEQUENCE [LARGE SCALE GENOMIC DNA]</scope>
    <source>
        <strain evidence="6 7">M1-2</strain>
    </source>
</reference>
<dbReference type="Pfam" id="PF01566">
    <property type="entry name" value="Nramp"/>
    <property type="match status" value="1"/>
</dbReference>
<evidence type="ECO:0000313" key="7">
    <source>
        <dbReference type="Proteomes" id="UP000829517"/>
    </source>
</evidence>
<feature type="transmembrane region" description="Helical" evidence="5">
    <location>
        <begin position="77"/>
        <end position="104"/>
    </location>
</feature>
<feature type="transmembrane region" description="Helical" evidence="5">
    <location>
        <begin position="226"/>
        <end position="246"/>
    </location>
</feature>
<feature type="transmembrane region" description="Helical" evidence="5">
    <location>
        <begin position="181"/>
        <end position="206"/>
    </location>
</feature>
<feature type="transmembrane region" description="Helical" evidence="5">
    <location>
        <begin position="317"/>
        <end position="338"/>
    </location>
</feature>
<dbReference type="EMBL" id="JAETXX010000010">
    <property type="protein sequence ID" value="MCF8715859.1"/>
    <property type="molecule type" value="Genomic_DNA"/>
</dbReference>
<keyword evidence="7" id="KW-1185">Reference proteome</keyword>
<accession>A0ABS9J626</accession>
<keyword evidence="4 5" id="KW-0472">Membrane</keyword>
<dbReference type="PANTHER" id="PTHR11706">
    <property type="entry name" value="SOLUTE CARRIER PROTEIN FAMILY 11 MEMBER"/>
    <property type="match status" value="1"/>
</dbReference>
<dbReference type="Gene3D" id="1.20.1740.10">
    <property type="entry name" value="Amino acid/polyamine transporter I"/>
    <property type="match status" value="1"/>
</dbReference>
<comment type="caution">
    <text evidence="6">The sequence shown here is derived from an EMBL/GenBank/DDBJ whole genome shotgun (WGS) entry which is preliminary data.</text>
</comment>
<dbReference type="Proteomes" id="UP000829517">
    <property type="component" value="Unassembled WGS sequence"/>
</dbReference>
<gene>
    <name evidence="6" type="ORF">JM658_13570</name>
</gene>